<evidence type="ECO:0000313" key="3">
    <source>
        <dbReference type="Proteomes" id="UP000735302"/>
    </source>
</evidence>
<comment type="caution">
    <text evidence="2">The sequence shown here is derived from an EMBL/GenBank/DDBJ whole genome shotgun (WGS) entry which is preliminary data.</text>
</comment>
<feature type="compositionally biased region" description="Basic and acidic residues" evidence="1">
    <location>
        <begin position="82"/>
        <end position="94"/>
    </location>
</feature>
<dbReference type="Proteomes" id="UP000735302">
    <property type="component" value="Unassembled WGS sequence"/>
</dbReference>
<feature type="region of interest" description="Disordered" evidence="1">
    <location>
        <begin position="1"/>
        <end position="23"/>
    </location>
</feature>
<gene>
    <name evidence="2" type="ORF">PoB_007209900</name>
</gene>
<organism evidence="2 3">
    <name type="scientific">Plakobranchus ocellatus</name>
    <dbReference type="NCBI Taxonomy" id="259542"/>
    <lineage>
        <taxon>Eukaryota</taxon>
        <taxon>Metazoa</taxon>
        <taxon>Spiralia</taxon>
        <taxon>Lophotrochozoa</taxon>
        <taxon>Mollusca</taxon>
        <taxon>Gastropoda</taxon>
        <taxon>Heterobranchia</taxon>
        <taxon>Euthyneura</taxon>
        <taxon>Panpulmonata</taxon>
        <taxon>Sacoglossa</taxon>
        <taxon>Placobranchoidea</taxon>
        <taxon>Plakobranchidae</taxon>
        <taxon>Plakobranchus</taxon>
    </lineage>
</organism>
<protein>
    <submittedName>
        <fullName evidence="2">Uncharacterized protein</fullName>
    </submittedName>
</protein>
<accession>A0AAV4DN24</accession>
<name>A0AAV4DN24_9GAST</name>
<proteinExistence type="predicted"/>
<feature type="region of interest" description="Disordered" evidence="1">
    <location>
        <begin position="71"/>
        <end position="121"/>
    </location>
</feature>
<reference evidence="2 3" key="1">
    <citation type="journal article" date="2021" name="Elife">
        <title>Chloroplast acquisition without the gene transfer in kleptoplastic sea slugs, Plakobranchus ocellatus.</title>
        <authorList>
            <person name="Maeda T."/>
            <person name="Takahashi S."/>
            <person name="Yoshida T."/>
            <person name="Shimamura S."/>
            <person name="Takaki Y."/>
            <person name="Nagai Y."/>
            <person name="Toyoda A."/>
            <person name="Suzuki Y."/>
            <person name="Arimoto A."/>
            <person name="Ishii H."/>
            <person name="Satoh N."/>
            <person name="Nishiyama T."/>
            <person name="Hasebe M."/>
            <person name="Maruyama T."/>
            <person name="Minagawa J."/>
            <person name="Obokata J."/>
            <person name="Shigenobu S."/>
        </authorList>
    </citation>
    <scope>NUCLEOTIDE SEQUENCE [LARGE SCALE GENOMIC DNA]</scope>
</reference>
<keyword evidence="3" id="KW-1185">Reference proteome</keyword>
<dbReference type="EMBL" id="BLXT01008064">
    <property type="protein sequence ID" value="GFO45594.1"/>
    <property type="molecule type" value="Genomic_DNA"/>
</dbReference>
<sequence>MRREKERRYKRRKRKKRKRRRVQQSLKALHVYLRVGVERWSRLHAQRLLLGRGFVPSRQAHVGPACRVKPHLLGQRGAGGKRSSEWRNRGEVKGKATGTRWAEEAPMQGIEKKTKRKHEMK</sequence>
<feature type="compositionally biased region" description="Basic residues" evidence="1">
    <location>
        <begin position="8"/>
        <end position="22"/>
    </location>
</feature>
<evidence type="ECO:0000313" key="2">
    <source>
        <dbReference type="EMBL" id="GFO45594.1"/>
    </source>
</evidence>
<evidence type="ECO:0000256" key="1">
    <source>
        <dbReference type="SAM" id="MobiDB-lite"/>
    </source>
</evidence>
<dbReference type="AlphaFoldDB" id="A0AAV4DN24"/>